<dbReference type="Proteomes" id="UP000769528">
    <property type="component" value="Unassembled WGS sequence"/>
</dbReference>
<organism evidence="14 15">
    <name type="scientific">Wickerhamomyces mucosus</name>
    <dbReference type="NCBI Taxonomy" id="1378264"/>
    <lineage>
        <taxon>Eukaryota</taxon>
        <taxon>Fungi</taxon>
        <taxon>Dikarya</taxon>
        <taxon>Ascomycota</taxon>
        <taxon>Saccharomycotina</taxon>
        <taxon>Saccharomycetes</taxon>
        <taxon>Phaffomycetales</taxon>
        <taxon>Wickerhamomycetaceae</taxon>
        <taxon>Wickerhamomyces</taxon>
    </lineage>
</organism>
<evidence type="ECO:0000256" key="9">
    <source>
        <dbReference type="ARBA" id="ARBA00029821"/>
    </source>
</evidence>
<evidence type="ECO:0000256" key="10">
    <source>
        <dbReference type="ARBA" id="ARBA00047770"/>
    </source>
</evidence>
<dbReference type="GO" id="GO:0005634">
    <property type="term" value="C:nucleus"/>
    <property type="evidence" value="ECO:0007669"/>
    <property type="project" value="UniProtKB-SubCell"/>
</dbReference>
<evidence type="ECO:0000256" key="7">
    <source>
        <dbReference type="ARBA" id="ARBA00022853"/>
    </source>
</evidence>
<keyword evidence="4 11" id="KW-0489">Methyltransferase</keyword>
<feature type="compositionally biased region" description="Polar residues" evidence="12">
    <location>
        <begin position="1"/>
        <end position="29"/>
    </location>
</feature>
<comment type="activity regulation">
    <text evidence="11">Ubiquitination of histone H2B to form H2BK123ub1 is required for efficient DOT1 methyltransferase activity on histone H3.</text>
</comment>
<evidence type="ECO:0000313" key="14">
    <source>
        <dbReference type="EMBL" id="KAH3676110.1"/>
    </source>
</evidence>
<dbReference type="GO" id="GO:0006281">
    <property type="term" value="P:DNA repair"/>
    <property type="evidence" value="ECO:0007669"/>
    <property type="project" value="TreeGrafter"/>
</dbReference>
<dbReference type="SUPFAM" id="SSF53335">
    <property type="entry name" value="S-adenosyl-L-methionine-dependent methyltransferases"/>
    <property type="match status" value="1"/>
</dbReference>
<evidence type="ECO:0000256" key="11">
    <source>
        <dbReference type="RuleBase" id="RU271113"/>
    </source>
</evidence>
<dbReference type="Pfam" id="PF08123">
    <property type="entry name" value="DOT1"/>
    <property type="match status" value="1"/>
</dbReference>
<dbReference type="CDD" id="cd02440">
    <property type="entry name" value="AdoMet_MTases"/>
    <property type="match status" value="1"/>
</dbReference>
<comment type="subcellular location">
    <subcellularLocation>
        <location evidence="1 11">Nucleus</location>
    </subcellularLocation>
</comment>
<dbReference type="InterPro" id="IPR030445">
    <property type="entry name" value="H3-K79_meTrfase"/>
</dbReference>
<evidence type="ECO:0000256" key="4">
    <source>
        <dbReference type="ARBA" id="ARBA00022603"/>
    </source>
</evidence>
<feature type="domain" description="DOT1" evidence="13">
    <location>
        <begin position="531"/>
        <end position="852"/>
    </location>
</feature>
<dbReference type="InterPro" id="IPR025789">
    <property type="entry name" value="DOT1_dom"/>
</dbReference>
<dbReference type="PROSITE" id="PS51569">
    <property type="entry name" value="DOT1"/>
    <property type="match status" value="1"/>
</dbReference>
<reference evidence="14" key="2">
    <citation type="submission" date="2021-01" db="EMBL/GenBank/DDBJ databases">
        <authorList>
            <person name="Schikora-Tamarit M.A."/>
        </authorList>
    </citation>
    <scope>NUCLEOTIDE SEQUENCE</scope>
    <source>
        <strain evidence="14">CBS6341</strain>
    </source>
</reference>
<evidence type="ECO:0000259" key="13">
    <source>
        <dbReference type="PROSITE" id="PS51569"/>
    </source>
</evidence>
<dbReference type="PANTHER" id="PTHR21451">
    <property type="entry name" value="HISTONE H3 METHYLTRANSFERASE"/>
    <property type="match status" value="1"/>
</dbReference>
<comment type="catalytic activity">
    <reaction evidence="10 11">
        <text>L-lysyl(79)-[histone H3] + 3 S-adenosyl-L-methionine = N(6),N(6),N(6)-trimethyl-L-lysyl(79)-[histone H3] + 3 S-adenosyl-L-homocysteine + 3 H(+)</text>
        <dbReference type="Rhea" id="RHEA:60328"/>
        <dbReference type="Rhea" id="RHEA-COMP:15549"/>
        <dbReference type="Rhea" id="RHEA-COMP:15552"/>
        <dbReference type="ChEBI" id="CHEBI:15378"/>
        <dbReference type="ChEBI" id="CHEBI:29969"/>
        <dbReference type="ChEBI" id="CHEBI:57856"/>
        <dbReference type="ChEBI" id="CHEBI:59789"/>
        <dbReference type="ChEBI" id="CHEBI:61961"/>
        <dbReference type="EC" id="2.1.1.360"/>
    </reaction>
</comment>
<keyword evidence="6 11" id="KW-0949">S-adenosyl-L-methionine</keyword>
<dbReference type="PANTHER" id="PTHR21451:SF0">
    <property type="entry name" value="HISTONE-LYSINE N-METHYLTRANSFERASE, H3 LYSINE-79 SPECIFIC"/>
    <property type="match status" value="1"/>
</dbReference>
<feature type="compositionally biased region" description="Basic and acidic residues" evidence="12">
    <location>
        <begin position="453"/>
        <end position="484"/>
    </location>
</feature>
<feature type="compositionally biased region" description="Basic and acidic residues" evidence="12">
    <location>
        <begin position="420"/>
        <end position="444"/>
    </location>
</feature>
<dbReference type="Gene3D" id="1.10.260.170">
    <property type="match status" value="1"/>
</dbReference>
<keyword evidence="7 11" id="KW-0156">Chromatin regulator</keyword>
<evidence type="ECO:0000256" key="1">
    <source>
        <dbReference type="ARBA" id="ARBA00004123"/>
    </source>
</evidence>
<dbReference type="AlphaFoldDB" id="A0A9P8PR91"/>
<dbReference type="GO" id="GO:0140956">
    <property type="term" value="F:histone H3K79 trimethyltransferase activity"/>
    <property type="evidence" value="ECO:0007669"/>
    <property type="project" value="UniProtKB-EC"/>
</dbReference>
<gene>
    <name evidence="14" type="ORF">WICMUC_002407</name>
</gene>
<dbReference type="EC" id="2.1.1.360" evidence="2 11"/>
<feature type="region of interest" description="Disordered" evidence="12">
    <location>
        <begin position="909"/>
        <end position="946"/>
    </location>
</feature>
<comment type="function">
    <text evidence="11">Histone methyltransferase that specifically trimethylates histone H3 to form H3K79me3. This methylation is required for telomere silencing and for the pachytene checkpoint during the meiotic cell cycle by allowing the recruitment of RAD9 to double strand breaks. Nucleosomes are preferred as substrate compared to free histone.</text>
</comment>
<proteinExistence type="inferred from homology"/>
<evidence type="ECO:0000313" key="15">
    <source>
        <dbReference type="Proteomes" id="UP000769528"/>
    </source>
</evidence>
<feature type="compositionally biased region" description="Polar residues" evidence="12">
    <location>
        <begin position="329"/>
        <end position="343"/>
    </location>
</feature>
<dbReference type="GO" id="GO:0032259">
    <property type="term" value="P:methylation"/>
    <property type="evidence" value="ECO:0007669"/>
    <property type="project" value="UniProtKB-KW"/>
</dbReference>
<evidence type="ECO:0000256" key="12">
    <source>
        <dbReference type="SAM" id="MobiDB-lite"/>
    </source>
</evidence>
<feature type="region of interest" description="Disordered" evidence="12">
    <location>
        <begin position="420"/>
        <end position="484"/>
    </location>
</feature>
<evidence type="ECO:0000256" key="3">
    <source>
        <dbReference type="ARBA" id="ARBA00020987"/>
    </source>
</evidence>
<dbReference type="Gene3D" id="3.40.50.150">
    <property type="entry name" value="Vaccinia Virus protein VP39"/>
    <property type="match status" value="1"/>
</dbReference>
<evidence type="ECO:0000256" key="6">
    <source>
        <dbReference type="ARBA" id="ARBA00022691"/>
    </source>
</evidence>
<feature type="region of interest" description="Disordered" evidence="12">
    <location>
        <begin position="1"/>
        <end position="31"/>
    </location>
</feature>
<comment type="caution">
    <text evidence="14">The sequence shown here is derived from an EMBL/GenBank/DDBJ whole genome shotgun (WGS) entry which is preliminary data.</text>
</comment>
<keyword evidence="15" id="KW-1185">Reference proteome</keyword>
<keyword evidence="8 11" id="KW-0539">Nucleus</keyword>
<dbReference type="EMBL" id="JAEUBF010000681">
    <property type="protein sequence ID" value="KAH3676110.1"/>
    <property type="molecule type" value="Genomic_DNA"/>
</dbReference>
<name>A0A9P8PR91_9ASCO</name>
<dbReference type="InterPro" id="IPR029063">
    <property type="entry name" value="SAM-dependent_MTases_sf"/>
</dbReference>
<dbReference type="FunFam" id="3.40.50.150:FF:000033">
    <property type="entry name" value="Histone-lysine N-methyltransferase, H3 lysine-79 specific"/>
    <property type="match status" value="1"/>
</dbReference>
<keyword evidence="5 11" id="KW-0808">Transferase</keyword>
<reference evidence="14" key="1">
    <citation type="journal article" date="2021" name="Open Biol.">
        <title>Shared evolutionary footprints suggest mitochondrial oxidative damage underlies multiple complex I losses in fungi.</title>
        <authorList>
            <person name="Schikora-Tamarit M.A."/>
            <person name="Marcet-Houben M."/>
            <person name="Nosek J."/>
            <person name="Gabaldon T."/>
        </authorList>
    </citation>
    <scope>NUCLEOTIDE SEQUENCE</scope>
    <source>
        <strain evidence="14">CBS6341</strain>
    </source>
</reference>
<comment type="similarity">
    <text evidence="11">Belongs to the class I-like SAM-binding methyltransferase superfamily. DOT1 family.</text>
</comment>
<evidence type="ECO:0000256" key="8">
    <source>
        <dbReference type="ARBA" id="ARBA00023242"/>
    </source>
</evidence>
<dbReference type="GO" id="GO:0000077">
    <property type="term" value="P:DNA damage checkpoint signaling"/>
    <property type="evidence" value="ECO:0007669"/>
    <property type="project" value="TreeGrafter"/>
</dbReference>
<feature type="compositionally biased region" description="Basic and acidic residues" evidence="12">
    <location>
        <begin position="303"/>
        <end position="326"/>
    </location>
</feature>
<feature type="region of interest" description="Disordered" evidence="12">
    <location>
        <begin position="303"/>
        <end position="347"/>
    </location>
</feature>
<feature type="compositionally biased region" description="Low complexity" evidence="12">
    <location>
        <begin position="909"/>
        <end position="922"/>
    </location>
</feature>
<sequence length="946" mass="109224">MTNDIENSEISSNDGSQFGNGSTDTSITSEELIIDNNDRDNLKNNKKEIIDTDYNNIDIINNNNDIINNNNNITNNNNNITNNNNNITNNSNDIINNNNDQVRSEEGCEEFLSKYPIHLHSILRNEYWYGTNDKKRKRIKTKKIEVESSRFKVQSFKKRKHSTINNNKLIKIKIDENKPSDDDSKIESLDLNSKPIGIPTNKTVDQLLGKYDKPLNPLERLYAEAAWAAAITDKKKKGGNYKVIMPEGKRLTRSAPKLYIEEDSERSLKEYERKKVEKLIHAQKLKEILAENKRLEIERKLEAKKSRDEQRESSRKNLEKKREAKKQIKQNVSSFNNNSNTPENKLPTYGVADGYIPFIPQLMEFDKELSLENRSNFFINIIKEQSIDQSINQSINQSIDKIEQIDKPDQDKLDQDKFLDQDKLDQDKPNQNKLDQDKPIDKALDQSQSIGKPIDKPINKPGQDKLDQDKLDQDKPDQPHPIDKINKIEGFKHLADYMDERNTYHDIDGFNPKEFFINSVVYPNLKERYLAQSSSNYFDLDPLQEFGRLLEFTSITYFPKDLQLKIYNKDSPYQSIVGRYSKAYSSANFDELIKVIKEYNSLVSKAHQNHRLTSHLQNKNSFSRLAIHEILGQIYSRAVAPKSHILKKYKGFSHEVYGELLPKFISKIFDHTGLNSNSTFIDLGSGVGNVTIQAALEYGAESYGCELMENCCKLANEQLKEFHTRTKYYGLNPGKVELLEGDFNENPLVKKIIDRCDVILVNNFLFEPELNEQVLQLLENIKIGTKIISLKPILPASYTLRNDGNDNIFRSKLKVRCYEFDNDCVSWSSTGGFYYITELTDKIQEEYSKKYNTRHHKKDKIVYLEKSIISEDGSDDLFLPQLKKFQTFNKRKRRKRKIPIKIEQQPIKLPDSFLSSDSSLSDLPDESNQSSELSTLVTTPTSDGSP</sequence>
<dbReference type="OrthoDB" id="443402at2759"/>
<feature type="compositionally biased region" description="Polar residues" evidence="12">
    <location>
        <begin position="928"/>
        <end position="946"/>
    </location>
</feature>
<protein>
    <recommendedName>
        <fullName evidence="3 11">Histone-lysine N-methyltransferase, H3 lysine-79 specific</fullName>
        <ecNumber evidence="2 11">2.1.1.360</ecNumber>
    </recommendedName>
    <alternativeName>
        <fullName evidence="9 11">Histone H3-K79 methyltransferase</fullName>
    </alternativeName>
</protein>
<evidence type="ECO:0000256" key="2">
    <source>
        <dbReference type="ARBA" id="ARBA00012190"/>
    </source>
</evidence>
<comment type="miscellaneous">
    <text evidence="11">In contrast to other lysine histone methyltransferases, it does not contain a SET domain, suggesting the existence of another mechanism for methylation of lysine residues of histones.</text>
</comment>
<evidence type="ECO:0000256" key="5">
    <source>
        <dbReference type="ARBA" id="ARBA00022679"/>
    </source>
</evidence>
<accession>A0A9P8PR91</accession>